<comment type="caution">
    <text evidence="3">The sequence shown here is derived from an EMBL/GenBank/DDBJ whole genome shotgun (WGS) entry which is preliminary data.</text>
</comment>
<dbReference type="Gene3D" id="3.10.580.10">
    <property type="entry name" value="CBS-domain"/>
    <property type="match status" value="1"/>
</dbReference>
<dbReference type="Proteomes" id="UP000327013">
    <property type="component" value="Unassembled WGS sequence"/>
</dbReference>
<proteinExistence type="predicted"/>
<evidence type="ECO:0000256" key="1">
    <source>
        <dbReference type="PROSITE-ProRule" id="PRU00703"/>
    </source>
</evidence>
<keyword evidence="4" id="KW-1185">Reference proteome</keyword>
<accession>A0A5N6L0T9</accession>
<dbReference type="EMBL" id="VIBQ01000042">
    <property type="protein sequence ID" value="KAB8463990.1"/>
    <property type="molecule type" value="Genomic_DNA"/>
</dbReference>
<evidence type="ECO:0000313" key="3">
    <source>
        <dbReference type="EMBL" id="KAB8463990.1"/>
    </source>
</evidence>
<dbReference type="OrthoDB" id="185373at2759"/>
<evidence type="ECO:0000313" key="4">
    <source>
        <dbReference type="Proteomes" id="UP000327013"/>
    </source>
</evidence>
<protein>
    <recommendedName>
        <fullName evidence="2">CBS domain-containing protein</fullName>
    </recommendedName>
</protein>
<dbReference type="PROSITE" id="PS51371">
    <property type="entry name" value="CBS"/>
    <property type="match status" value="1"/>
</dbReference>
<organism evidence="3 4">
    <name type="scientific">Carpinus fangiana</name>
    <dbReference type="NCBI Taxonomy" id="176857"/>
    <lineage>
        <taxon>Eukaryota</taxon>
        <taxon>Viridiplantae</taxon>
        <taxon>Streptophyta</taxon>
        <taxon>Embryophyta</taxon>
        <taxon>Tracheophyta</taxon>
        <taxon>Spermatophyta</taxon>
        <taxon>Magnoliopsida</taxon>
        <taxon>eudicotyledons</taxon>
        <taxon>Gunneridae</taxon>
        <taxon>Pentapetalae</taxon>
        <taxon>rosids</taxon>
        <taxon>fabids</taxon>
        <taxon>Fagales</taxon>
        <taxon>Betulaceae</taxon>
        <taxon>Carpinus</taxon>
    </lineage>
</organism>
<name>A0A5N6L0T9_9ROSI</name>
<dbReference type="InterPro" id="IPR046342">
    <property type="entry name" value="CBS_dom_sf"/>
</dbReference>
<keyword evidence="1" id="KW-0129">CBS domain</keyword>
<dbReference type="AlphaFoldDB" id="A0A5N6L0T9"/>
<dbReference type="PANTHER" id="PTHR47581">
    <property type="entry name" value="OS09G0431600 PROTEIN"/>
    <property type="match status" value="1"/>
</dbReference>
<dbReference type="SUPFAM" id="SSF54631">
    <property type="entry name" value="CBS-domain pair"/>
    <property type="match status" value="1"/>
</dbReference>
<sequence>MEGNILDKSGGGLVALRIEVLLGFTKSMFSPRLLPQVSPDEPIESIMIPFEAAGPLQGTLTLRKVVMRFFRNPVVPIIDDWGSCMGLLHREDCYELDAPLSTMMRSPPPCVTATTSIGHVVDLILEKRYKLVIVVKYRYLNGSSFSSSSRALGVFTAEQLCRLVPSVSELPGQELSVCRT</sequence>
<dbReference type="PANTHER" id="PTHR47581:SF2">
    <property type="entry name" value="OS09G0431600 PROTEIN"/>
    <property type="match status" value="1"/>
</dbReference>
<gene>
    <name evidence="3" type="ORF">FH972_025280</name>
</gene>
<dbReference type="InterPro" id="IPR000644">
    <property type="entry name" value="CBS_dom"/>
</dbReference>
<evidence type="ECO:0000259" key="2">
    <source>
        <dbReference type="PROSITE" id="PS51371"/>
    </source>
</evidence>
<reference evidence="3 4" key="1">
    <citation type="submission" date="2019-06" db="EMBL/GenBank/DDBJ databases">
        <title>A chromosomal-level reference genome of Carpinus fangiana (Coryloideae, Betulaceae).</title>
        <authorList>
            <person name="Yang X."/>
            <person name="Wang Z."/>
            <person name="Zhang L."/>
            <person name="Hao G."/>
            <person name="Liu J."/>
            <person name="Yang Y."/>
        </authorList>
    </citation>
    <scope>NUCLEOTIDE SEQUENCE [LARGE SCALE GENOMIC DNA]</scope>
    <source>
        <strain evidence="3">Cfa_2016G</strain>
        <tissue evidence="3">Leaf</tissue>
    </source>
</reference>
<dbReference type="Pfam" id="PF00571">
    <property type="entry name" value="CBS"/>
    <property type="match status" value="1"/>
</dbReference>
<feature type="domain" description="CBS" evidence="2">
    <location>
        <begin position="103"/>
        <end position="172"/>
    </location>
</feature>
<dbReference type="InterPro" id="IPR044781">
    <property type="entry name" value="At5g10690-like"/>
</dbReference>